<dbReference type="STRING" id="1218493.JF76_10960"/>
<organism evidence="1 2">
    <name type="scientific">Lactobacillus kullabergensis</name>
    <dbReference type="NCBI Taxonomy" id="1218493"/>
    <lineage>
        <taxon>Bacteria</taxon>
        <taxon>Bacillati</taxon>
        <taxon>Bacillota</taxon>
        <taxon>Bacilli</taxon>
        <taxon>Lactobacillales</taxon>
        <taxon>Lactobacillaceae</taxon>
        <taxon>Lactobacillus</taxon>
    </lineage>
</organism>
<dbReference type="EMBL" id="JXBY01000019">
    <property type="protein sequence ID" value="KJY55457.1"/>
    <property type="molecule type" value="Genomic_DNA"/>
</dbReference>
<dbReference type="AlphaFoldDB" id="A0A0F4L9G2"/>
<name>A0A0F4L9G2_9LACO</name>
<comment type="caution">
    <text evidence="1">The sequence shown here is derived from an EMBL/GenBank/DDBJ whole genome shotgun (WGS) entry which is preliminary data.</text>
</comment>
<evidence type="ECO:0000313" key="1">
    <source>
        <dbReference type="EMBL" id="KJY55457.1"/>
    </source>
</evidence>
<protein>
    <submittedName>
        <fullName evidence="1">Uncharacterized protein</fullName>
    </submittedName>
</protein>
<dbReference type="PATRIC" id="fig|1218493.3.peg.1148"/>
<evidence type="ECO:0000313" key="2">
    <source>
        <dbReference type="Proteomes" id="UP000033533"/>
    </source>
</evidence>
<proteinExistence type="predicted"/>
<gene>
    <name evidence="1" type="ORF">JF76_10960</name>
</gene>
<dbReference type="HOGENOM" id="CLU_122768_0_0_9"/>
<sequence length="231" mass="26472">MNYLNSLLENKIDPSLPGFFSGSIKKGYNLANELVKRETDLQLPEAKITHGNIRHAYVDLLLKHELINSNINLKMESNLVVPNGYSYLTFTSKNYIFTVNKTTKKSALPKIAKNRIFLSQLNKDIPIYRQMSIFDQNADEKINTKDEKNNIEDEKIYLMITYGGVGFNLEYVEIGLPDVGAKKWLYQKNITNSLSIVQPATDSEKYDLKLKFKNEVKQKLNKEQKNDGGTI</sequence>
<dbReference type="Proteomes" id="UP000033533">
    <property type="component" value="Unassembled WGS sequence"/>
</dbReference>
<reference evidence="1 2" key="1">
    <citation type="submission" date="2014-12" db="EMBL/GenBank/DDBJ databases">
        <title>Comparative genomics of the lactic acid bacteria isolated from the honey bee gut.</title>
        <authorList>
            <person name="Ellegaard K.M."/>
            <person name="Tamarit D."/>
            <person name="Javelind E."/>
            <person name="Olofsson T."/>
            <person name="Andersson S.G."/>
            <person name="Vasquez A."/>
        </authorList>
    </citation>
    <scope>NUCLEOTIDE SEQUENCE [LARGE SCALE GENOMIC DNA]</scope>
    <source>
        <strain evidence="1 2">Biut2</strain>
    </source>
</reference>
<accession>A0A0F4L9G2</accession>